<evidence type="ECO:0000259" key="1">
    <source>
        <dbReference type="Pfam" id="PF17919"/>
    </source>
</evidence>
<organism evidence="2 3">
    <name type="scientific">Austropuccinia psidii MF-1</name>
    <dbReference type="NCBI Taxonomy" id="1389203"/>
    <lineage>
        <taxon>Eukaryota</taxon>
        <taxon>Fungi</taxon>
        <taxon>Dikarya</taxon>
        <taxon>Basidiomycota</taxon>
        <taxon>Pucciniomycotina</taxon>
        <taxon>Pucciniomycetes</taxon>
        <taxon>Pucciniales</taxon>
        <taxon>Sphaerophragmiaceae</taxon>
        <taxon>Austropuccinia</taxon>
    </lineage>
</organism>
<keyword evidence="3" id="KW-1185">Reference proteome</keyword>
<evidence type="ECO:0000313" key="3">
    <source>
        <dbReference type="Proteomes" id="UP000765509"/>
    </source>
</evidence>
<reference evidence="2" key="1">
    <citation type="submission" date="2021-03" db="EMBL/GenBank/DDBJ databases">
        <title>Draft genome sequence of rust myrtle Austropuccinia psidii MF-1, a brazilian biotype.</title>
        <authorList>
            <person name="Quecine M.C."/>
            <person name="Pachon D.M.R."/>
            <person name="Bonatelli M.L."/>
            <person name="Correr F.H."/>
            <person name="Franceschini L.M."/>
            <person name="Leite T.F."/>
            <person name="Margarido G.R.A."/>
            <person name="Almeida C.A."/>
            <person name="Ferrarezi J.A."/>
            <person name="Labate C.A."/>
        </authorList>
    </citation>
    <scope>NUCLEOTIDE SEQUENCE</scope>
    <source>
        <strain evidence="2">MF-1</strain>
    </source>
</reference>
<dbReference type="InterPro" id="IPR041577">
    <property type="entry name" value="RT_RNaseH_2"/>
</dbReference>
<dbReference type="SUPFAM" id="SSF56672">
    <property type="entry name" value="DNA/RNA polymerases"/>
    <property type="match status" value="1"/>
</dbReference>
<proteinExistence type="predicted"/>
<feature type="domain" description="Reverse transcriptase/retrotransposon-derived protein RNase H-like" evidence="1">
    <location>
        <begin position="7"/>
        <end position="101"/>
    </location>
</feature>
<sequence>MAQGRLKAYDNIRKSLTEAYLILITDWNITFKLYIYACADGLGEALHQVQIIDDKPTEIPAYYISRLIEPTEARYGARQMEFLWVVWALEKLHYCLYGCAF</sequence>
<protein>
    <recommendedName>
        <fullName evidence="1">Reverse transcriptase/retrotransposon-derived protein RNase H-like domain-containing protein</fullName>
    </recommendedName>
</protein>
<gene>
    <name evidence="2" type="ORF">O181_008098</name>
</gene>
<dbReference type="InterPro" id="IPR043502">
    <property type="entry name" value="DNA/RNA_pol_sf"/>
</dbReference>
<dbReference type="Proteomes" id="UP000765509">
    <property type="component" value="Unassembled WGS sequence"/>
</dbReference>
<dbReference type="OrthoDB" id="5593162at2759"/>
<comment type="caution">
    <text evidence="2">The sequence shown here is derived from an EMBL/GenBank/DDBJ whole genome shotgun (WGS) entry which is preliminary data.</text>
</comment>
<dbReference type="Pfam" id="PF17919">
    <property type="entry name" value="RT_RNaseH_2"/>
    <property type="match status" value="1"/>
</dbReference>
<accession>A0A9Q3GI74</accession>
<name>A0A9Q3GI74_9BASI</name>
<evidence type="ECO:0000313" key="2">
    <source>
        <dbReference type="EMBL" id="MBW0468383.1"/>
    </source>
</evidence>
<dbReference type="AlphaFoldDB" id="A0A9Q3GI74"/>
<dbReference type="EMBL" id="AVOT02001850">
    <property type="protein sequence ID" value="MBW0468383.1"/>
    <property type="molecule type" value="Genomic_DNA"/>
</dbReference>